<reference evidence="1" key="2">
    <citation type="journal article" date="2015" name="Fish Shellfish Immunol.">
        <title>Early steps in the European eel (Anguilla anguilla)-Vibrio vulnificus interaction in the gills: Role of the RtxA13 toxin.</title>
        <authorList>
            <person name="Callol A."/>
            <person name="Pajuelo D."/>
            <person name="Ebbesson L."/>
            <person name="Teles M."/>
            <person name="MacKenzie S."/>
            <person name="Amaro C."/>
        </authorList>
    </citation>
    <scope>NUCLEOTIDE SEQUENCE</scope>
</reference>
<accession>A0A0E9Q5W7</accession>
<evidence type="ECO:0000313" key="1">
    <source>
        <dbReference type="EMBL" id="JAH11508.1"/>
    </source>
</evidence>
<dbReference type="AlphaFoldDB" id="A0A0E9Q5W7"/>
<proteinExistence type="predicted"/>
<name>A0A0E9Q5W7_ANGAN</name>
<sequence length="29" mass="3254">MGCGNGVVLNKNCRGDCFIMIRPFQLTHE</sequence>
<protein>
    <submittedName>
        <fullName evidence="1">Uncharacterized protein</fullName>
    </submittedName>
</protein>
<reference evidence="1" key="1">
    <citation type="submission" date="2014-11" db="EMBL/GenBank/DDBJ databases">
        <authorList>
            <person name="Amaro Gonzalez C."/>
        </authorList>
    </citation>
    <scope>NUCLEOTIDE SEQUENCE</scope>
</reference>
<dbReference type="EMBL" id="GBXM01097069">
    <property type="protein sequence ID" value="JAH11508.1"/>
    <property type="molecule type" value="Transcribed_RNA"/>
</dbReference>
<organism evidence="1">
    <name type="scientific">Anguilla anguilla</name>
    <name type="common">European freshwater eel</name>
    <name type="synonym">Muraena anguilla</name>
    <dbReference type="NCBI Taxonomy" id="7936"/>
    <lineage>
        <taxon>Eukaryota</taxon>
        <taxon>Metazoa</taxon>
        <taxon>Chordata</taxon>
        <taxon>Craniata</taxon>
        <taxon>Vertebrata</taxon>
        <taxon>Euteleostomi</taxon>
        <taxon>Actinopterygii</taxon>
        <taxon>Neopterygii</taxon>
        <taxon>Teleostei</taxon>
        <taxon>Anguilliformes</taxon>
        <taxon>Anguillidae</taxon>
        <taxon>Anguilla</taxon>
    </lineage>
</organism>